<dbReference type="InterPro" id="IPR010402">
    <property type="entry name" value="CCT_domain"/>
</dbReference>
<organism evidence="5 6">
    <name type="scientific">Stylonychia lemnae</name>
    <name type="common">Ciliate</name>
    <dbReference type="NCBI Taxonomy" id="5949"/>
    <lineage>
        <taxon>Eukaryota</taxon>
        <taxon>Sar</taxon>
        <taxon>Alveolata</taxon>
        <taxon>Ciliophora</taxon>
        <taxon>Intramacronucleata</taxon>
        <taxon>Spirotrichea</taxon>
        <taxon>Stichotrichia</taxon>
        <taxon>Sporadotrichida</taxon>
        <taxon>Oxytrichidae</taxon>
        <taxon>Stylonychinae</taxon>
        <taxon>Stylonychia</taxon>
    </lineage>
</organism>
<dbReference type="PROSITE" id="PS51017">
    <property type="entry name" value="CCT"/>
    <property type="match status" value="1"/>
</dbReference>
<proteinExistence type="predicted"/>
<comment type="subcellular location">
    <subcellularLocation>
        <location evidence="1">Nucleus</location>
    </subcellularLocation>
</comment>
<dbReference type="EMBL" id="CCKQ01011417">
    <property type="protein sequence ID" value="CDW82980.1"/>
    <property type="molecule type" value="Genomic_DNA"/>
</dbReference>
<sequence>MRRENFIRHPHYPEIIKFKIGSVKTISTLSNSNNDDDFNTFERLSMNGDGFHNNQDNSSTCGDLEKLGCLFTSNPKNNNFDKMYYDIEDQQPSFEDDFQQSSLNTFNKLNNSLLSPSSKNNINQQNMINQNFHNAHHQYQTNLNNSGYQNSNFSPNMQTWHQQNSNFNEQNSIYQCQNEYDVQQMSYYHQNFQEQLREKIDVPNQQQQYVSSNQLLQSTLRKLDRIGFSKGTFTCSTKSAYSFKEDILSEEQDGDDEDSIQQADAIMDEQDELDEIQSDTGSAVFPNADTRSVQGDLEMEAPSYYCFFCRKPHNQNGFESYPCQDQLSQFSHIQTQQQTFQSPQQQNYNQTQKAFMKKVAKLNYQNLKLIQESQEEECFNHFKHTTTFTTTTTATKSSCCGSECQQRSSQKKTIRTLIMEDQMSTCSCGRKSIKGSECGGSIYGGQGSYAGKDLIKSSNLSDLSSLNEFQEMSWTLSVPNGQGFHVPQNLNFKKGPSSINSVKTSIASCKGNISVQDSYSSQLNTSVNKNVRFQIEDDEELYQKQKATLENQMNQTMQRRWFVDKSGYVKTQSQCYVKRHKTPETSPALEVYPRIIKGLKQKVKKSGETPVQNILRRSNRNLRLKFGNKLQDQDGLFRLTLRKTALDLDEIEDNYQGEESSLESFHTNRNSSINSRGQQIPEESPPQEIKIKQINRIQRELEHKEGMNQDQMSNYLNKGQLQQSNLRIRQNKFFRDHQAQHTFQIPIIKEIRQNNSDEFNSLKHAHSNSSNQSNHQFTSANQSQLQNGNQQINDQQQVKNIMIGNLSINERFQKVRAFWEKRKRKSLEKQTKYAKKKKQADKKLRINGRFVSLKQAKNVLNMTKKEFQKAIKQEGAKNLDSKKIKKKRKIDAQVIRPDIKKIIKLSNAQEILKVKKRKTQKAKKNGVNG</sequence>
<dbReference type="Proteomes" id="UP000039865">
    <property type="component" value="Unassembled WGS sequence"/>
</dbReference>
<evidence type="ECO:0000259" key="4">
    <source>
        <dbReference type="PROSITE" id="PS51017"/>
    </source>
</evidence>
<evidence type="ECO:0000313" key="5">
    <source>
        <dbReference type="EMBL" id="CDW82980.1"/>
    </source>
</evidence>
<feature type="region of interest" description="Disordered" evidence="3">
    <location>
        <begin position="761"/>
        <end position="791"/>
    </location>
</feature>
<name>A0A078AKS9_STYLE</name>
<accession>A0A078AKS9</accession>
<feature type="domain" description="CCT" evidence="4">
    <location>
        <begin position="811"/>
        <end position="853"/>
    </location>
</feature>
<evidence type="ECO:0000313" key="6">
    <source>
        <dbReference type="Proteomes" id="UP000039865"/>
    </source>
</evidence>
<protein>
    <submittedName>
        <fullName evidence="5">Cct motif family protein</fullName>
    </submittedName>
</protein>
<keyword evidence="2" id="KW-0539">Nucleus</keyword>
<gene>
    <name evidence="5" type="primary">Contig1881.g2035</name>
    <name evidence="5" type="ORF">STYLEM_12018</name>
</gene>
<feature type="compositionally biased region" description="Low complexity" evidence="3">
    <location>
        <begin position="767"/>
        <end position="776"/>
    </location>
</feature>
<reference evidence="5 6" key="1">
    <citation type="submission" date="2014-06" db="EMBL/GenBank/DDBJ databases">
        <authorList>
            <person name="Swart Estienne"/>
        </authorList>
    </citation>
    <scope>NUCLEOTIDE SEQUENCE [LARGE SCALE GENOMIC DNA]</scope>
    <source>
        <strain evidence="5 6">130c</strain>
    </source>
</reference>
<keyword evidence="6" id="KW-1185">Reference proteome</keyword>
<evidence type="ECO:0000256" key="1">
    <source>
        <dbReference type="ARBA" id="ARBA00004123"/>
    </source>
</evidence>
<dbReference type="InParanoid" id="A0A078AKS9"/>
<feature type="compositionally biased region" description="Polar residues" evidence="3">
    <location>
        <begin position="657"/>
        <end position="678"/>
    </location>
</feature>
<evidence type="ECO:0000256" key="3">
    <source>
        <dbReference type="SAM" id="MobiDB-lite"/>
    </source>
</evidence>
<dbReference type="GO" id="GO:0005634">
    <property type="term" value="C:nucleus"/>
    <property type="evidence" value="ECO:0007669"/>
    <property type="project" value="UniProtKB-SubCell"/>
</dbReference>
<evidence type="ECO:0000256" key="2">
    <source>
        <dbReference type="ARBA" id="ARBA00023242"/>
    </source>
</evidence>
<feature type="region of interest" description="Disordered" evidence="3">
    <location>
        <begin position="657"/>
        <end position="685"/>
    </location>
</feature>
<dbReference type="AlphaFoldDB" id="A0A078AKS9"/>